<evidence type="ECO:0000256" key="4">
    <source>
        <dbReference type="ARBA" id="ARBA00023136"/>
    </source>
</evidence>
<keyword evidence="4 8" id="KW-0472">Membrane</keyword>
<sequence>MLALDRATAATLLGYASIGCWLCAQFPQVVKNYQLRSCDGLSLPFLINWLFGDLTNLIGCVLTDQLPFQTYLATYFCLVDFTLVLQYYHYSPKPKPHGTPRTSPQTSLILPSPAPRVRSASQLPTASPLPHHAVLGRPASGPGRRRTQPPPASGHPHAITDSPIFAPPPDSVEALYAAALDVARAAERVSNRRSHSGRPRARHAVTVPVADHPSDDALMESFHSELSLASASTDDDEAHRRMTQSTGALDPRGRTLARATVAGGMTPLGEQIDTLDELPDSGMLEIRPRGESRSQSRARAARGSGRRAAGVAFMGLGLLFWHAPVSTRLKQHQVGEGHVIERDATGASSLASSSSAVGGSMSGAWQPPWPQHPLPNPHQYQYTTYVTSAGDPDTAPEPSPLPGPDKPPPRQEEPIDMKQLIGRISAWCCTTLYLTSRLPQIWKNFQRKSVEGLSILLFVFAFLGNVTYVLSIVLVPAPEGEYSHYLLRALPYLLGSGGTLMFDLTIMVQSVVYGSAHPVATSPLDARHRRSYSYGAIRRRRTHTEDGLVTSSVGLPSERRPLLHSPARATTEPWQRPAPARTTSNASQGSMSGLWMAQSTKPGAGEVGNGGDGQ</sequence>
<dbReference type="AlphaFoldDB" id="A0A427XN23"/>
<evidence type="ECO:0000313" key="9">
    <source>
        <dbReference type="EMBL" id="RSH80329.1"/>
    </source>
</evidence>
<dbReference type="OrthoDB" id="8048523at2759"/>
<feature type="compositionally biased region" description="Low complexity" evidence="7">
    <location>
        <begin position="346"/>
        <end position="366"/>
    </location>
</feature>
<dbReference type="FunFam" id="1.20.1280.290:FF:000009">
    <property type="entry name" value="PQ loop repeat family protein"/>
    <property type="match status" value="1"/>
</dbReference>
<evidence type="ECO:0000256" key="7">
    <source>
        <dbReference type="SAM" id="MobiDB-lite"/>
    </source>
</evidence>
<feature type="region of interest" description="Disordered" evidence="7">
    <location>
        <begin position="118"/>
        <end position="166"/>
    </location>
</feature>
<comment type="caution">
    <text evidence="9">The sequence shown here is derived from an EMBL/GenBank/DDBJ whole genome shotgun (WGS) entry which is preliminary data.</text>
</comment>
<comment type="similarity">
    <text evidence="5">Belongs to the laat-1 family.</text>
</comment>
<comment type="subcellular location">
    <subcellularLocation>
        <location evidence="1">Membrane</location>
        <topology evidence="1">Multi-pass membrane protein</topology>
    </subcellularLocation>
</comment>
<evidence type="ECO:0000256" key="1">
    <source>
        <dbReference type="ARBA" id="ARBA00004141"/>
    </source>
</evidence>
<feature type="compositionally biased region" description="Gly residues" evidence="7">
    <location>
        <begin position="605"/>
        <end position="614"/>
    </location>
</feature>
<evidence type="ECO:0008006" key="11">
    <source>
        <dbReference type="Google" id="ProtNLM"/>
    </source>
</evidence>
<protein>
    <recommendedName>
        <fullName evidence="11">PQ loop repeat-containing protein 2</fullName>
    </recommendedName>
</protein>
<dbReference type="SMART" id="SM00679">
    <property type="entry name" value="CTNS"/>
    <property type="match status" value="2"/>
</dbReference>
<dbReference type="GO" id="GO:0000329">
    <property type="term" value="C:fungal-type vacuole membrane"/>
    <property type="evidence" value="ECO:0007669"/>
    <property type="project" value="TreeGrafter"/>
</dbReference>
<reference evidence="9 10" key="1">
    <citation type="submission" date="2018-11" db="EMBL/GenBank/DDBJ databases">
        <title>Genome sequence of Apiotrichum porosum DSM 27194.</title>
        <authorList>
            <person name="Aliyu H."/>
            <person name="Gorte O."/>
            <person name="Ochsenreither K."/>
        </authorList>
    </citation>
    <scope>NUCLEOTIDE SEQUENCE [LARGE SCALE GENOMIC DNA]</scope>
    <source>
        <strain evidence="9 10">DSM 27194</strain>
    </source>
</reference>
<keyword evidence="3 8" id="KW-1133">Transmembrane helix</keyword>
<evidence type="ECO:0000256" key="8">
    <source>
        <dbReference type="SAM" id="Phobius"/>
    </source>
</evidence>
<evidence type="ECO:0000256" key="6">
    <source>
        <dbReference type="ARBA" id="ARBA00050768"/>
    </source>
</evidence>
<feature type="compositionally biased region" description="Pro residues" evidence="7">
    <location>
        <begin position="395"/>
        <end position="406"/>
    </location>
</feature>
<dbReference type="PANTHER" id="PTHR16201">
    <property type="entry name" value="SEVEN TRANSMEMBRANE PROTEIN 1-RELATED"/>
    <property type="match status" value="1"/>
</dbReference>
<name>A0A427XN23_9TREE</name>
<comment type="catalytic activity">
    <reaction evidence="6">
        <text>L-histidine(out) + L-arginine(in) = L-histidine(in) + L-arginine(out)</text>
        <dbReference type="Rhea" id="RHEA:71063"/>
        <dbReference type="ChEBI" id="CHEBI:32682"/>
        <dbReference type="ChEBI" id="CHEBI:57595"/>
    </reaction>
</comment>
<dbReference type="Pfam" id="PF04193">
    <property type="entry name" value="PQ-loop"/>
    <property type="match status" value="2"/>
</dbReference>
<organism evidence="9 10">
    <name type="scientific">Apiotrichum porosum</name>
    <dbReference type="NCBI Taxonomy" id="105984"/>
    <lineage>
        <taxon>Eukaryota</taxon>
        <taxon>Fungi</taxon>
        <taxon>Dikarya</taxon>
        <taxon>Basidiomycota</taxon>
        <taxon>Agaricomycotina</taxon>
        <taxon>Tremellomycetes</taxon>
        <taxon>Trichosporonales</taxon>
        <taxon>Trichosporonaceae</taxon>
        <taxon>Apiotrichum</taxon>
    </lineage>
</organism>
<dbReference type="InterPro" id="IPR051415">
    <property type="entry name" value="LAAT-1"/>
</dbReference>
<feature type="transmembrane region" description="Helical" evidence="8">
    <location>
        <begin position="489"/>
        <end position="508"/>
    </location>
</feature>
<dbReference type="GeneID" id="39593448"/>
<dbReference type="RefSeq" id="XP_028475276.1">
    <property type="nucleotide sequence ID" value="XM_028624204.1"/>
</dbReference>
<dbReference type="FunFam" id="1.20.1280.290:FF:000028">
    <property type="entry name" value="Vacuolar membrane protein, putative"/>
    <property type="match status" value="1"/>
</dbReference>
<dbReference type="InterPro" id="IPR006603">
    <property type="entry name" value="PQ-loop_rpt"/>
</dbReference>
<keyword evidence="2 8" id="KW-0812">Transmembrane</keyword>
<feature type="region of interest" description="Disordered" evidence="7">
    <location>
        <begin position="282"/>
        <end position="307"/>
    </location>
</feature>
<proteinExistence type="inferred from homology"/>
<dbReference type="GO" id="GO:0034488">
    <property type="term" value="P:basic amino acid transmembrane export from vacuole"/>
    <property type="evidence" value="ECO:0007669"/>
    <property type="project" value="TreeGrafter"/>
</dbReference>
<evidence type="ECO:0000313" key="10">
    <source>
        <dbReference type="Proteomes" id="UP000279236"/>
    </source>
</evidence>
<dbReference type="PROSITE" id="PS51257">
    <property type="entry name" value="PROKAR_LIPOPROTEIN"/>
    <property type="match status" value="1"/>
</dbReference>
<accession>A0A427XN23</accession>
<feature type="region of interest" description="Disordered" evidence="7">
    <location>
        <begin position="345"/>
        <end position="372"/>
    </location>
</feature>
<dbReference type="EMBL" id="RSCE01000008">
    <property type="protein sequence ID" value="RSH80329.1"/>
    <property type="molecule type" value="Genomic_DNA"/>
</dbReference>
<dbReference type="Gene3D" id="1.20.1280.290">
    <property type="match status" value="2"/>
</dbReference>
<dbReference type="GO" id="GO:0015174">
    <property type="term" value="F:basic amino acid transmembrane transporter activity"/>
    <property type="evidence" value="ECO:0007669"/>
    <property type="project" value="TreeGrafter"/>
</dbReference>
<feature type="region of interest" description="Disordered" evidence="7">
    <location>
        <begin position="545"/>
        <end position="614"/>
    </location>
</feature>
<feature type="compositionally biased region" description="Low complexity" evidence="7">
    <location>
        <begin position="295"/>
        <end position="307"/>
    </location>
</feature>
<feature type="region of interest" description="Disordered" evidence="7">
    <location>
        <begin position="386"/>
        <end position="413"/>
    </location>
</feature>
<feature type="compositionally biased region" description="Polar residues" evidence="7">
    <location>
        <begin position="581"/>
        <end position="601"/>
    </location>
</feature>
<keyword evidence="10" id="KW-1185">Reference proteome</keyword>
<dbReference type="PANTHER" id="PTHR16201:SF34">
    <property type="entry name" value="LYSOSOMAL AMINO ACID TRANSPORTER 1"/>
    <property type="match status" value="1"/>
</dbReference>
<evidence type="ECO:0000256" key="2">
    <source>
        <dbReference type="ARBA" id="ARBA00022692"/>
    </source>
</evidence>
<feature type="transmembrane region" description="Helical" evidence="8">
    <location>
        <begin position="453"/>
        <end position="477"/>
    </location>
</feature>
<gene>
    <name evidence="9" type="ORF">EHS24_008905</name>
</gene>
<evidence type="ECO:0000256" key="5">
    <source>
        <dbReference type="ARBA" id="ARBA00038039"/>
    </source>
</evidence>
<evidence type="ECO:0000256" key="3">
    <source>
        <dbReference type="ARBA" id="ARBA00022989"/>
    </source>
</evidence>
<dbReference type="Proteomes" id="UP000279236">
    <property type="component" value="Unassembled WGS sequence"/>
</dbReference>